<gene>
    <name evidence="1" type="ORF">Tci_903966</name>
</gene>
<proteinExistence type="predicted"/>
<sequence length="74" mass="8319">MLIACKSKAEIGSTKSLLKKEFDMKDLGEAKKILGMEIVRDRSCKILRVSQSGGMDFEIFAGYCKRGIDIWDKS</sequence>
<dbReference type="EMBL" id="BKCJ011419608">
    <property type="protein sequence ID" value="GFD31997.1"/>
    <property type="molecule type" value="Genomic_DNA"/>
</dbReference>
<accession>A0A699VA70</accession>
<comment type="caution">
    <text evidence="1">The sequence shown here is derived from an EMBL/GenBank/DDBJ whole genome shotgun (WGS) entry which is preliminary data.</text>
</comment>
<organism evidence="1">
    <name type="scientific">Tanacetum cinerariifolium</name>
    <name type="common">Dalmatian daisy</name>
    <name type="synonym">Chrysanthemum cinerariifolium</name>
    <dbReference type="NCBI Taxonomy" id="118510"/>
    <lineage>
        <taxon>Eukaryota</taxon>
        <taxon>Viridiplantae</taxon>
        <taxon>Streptophyta</taxon>
        <taxon>Embryophyta</taxon>
        <taxon>Tracheophyta</taxon>
        <taxon>Spermatophyta</taxon>
        <taxon>Magnoliopsida</taxon>
        <taxon>eudicotyledons</taxon>
        <taxon>Gunneridae</taxon>
        <taxon>Pentapetalae</taxon>
        <taxon>asterids</taxon>
        <taxon>campanulids</taxon>
        <taxon>Asterales</taxon>
        <taxon>Asteraceae</taxon>
        <taxon>Asteroideae</taxon>
        <taxon>Anthemideae</taxon>
        <taxon>Anthemidinae</taxon>
        <taxon>Tanacetum</taxon>
    </lineage>
</organism>
<protein>
    <submittedName>
        <fullName evidence="1">Retrovirus-related Pol polyprotein from transposon TNT 1-94</fullName>
    </submittedName>
</protein>
<reference evidence="1" key="1">
    <citation type="journal article" date="2019" name="Sci. Rep.">
        <title>Draft genome of Tanacetum cinerariifolium, the natural source of mosquito coil.</title>
        <authorList>
            <person name="Yamashiro T."/>
            <person name="Shiraishi A."/>
            <person name="Satake H."/>
            <person name="Nakayama K."/>
        </authorList>
    </citation>
    <scope>NUCLEOTIDE SEQUENCE</scope>
</reference>
<name>A0A699VA70_TANCI</name>
<dbReference type="AlphaFoldDB" id="A0A699VA70"/>
<evidence type="ECO:0000313" key="1">
    <source>
        <dbReference type="EMBL" id="GFD31997.1"/>
    </source>
</evidence>